<evidence type="ECO:0000313" key="4">
    <source>
        <dbReference type="EMBL" id="KKK51652.1"/>
    </source>
</evidence>
<dbReference type="InterPro" id="IPR036770">
    <property type="entry name" value="Ankyrin_rpt-contain_sf"/>
</dbReference>
<evidence type="ECO:0000256" key="1">
    <source>
        <dbReference type="ARBA" id="ARBA00022737"/>
    </source>
</evidence>
<dbReference type="EMBL" id="LAZR01067403">
    <property type="protein sequence ID" value="KKK51652.1"/>
    <property type="molecule type" value="Genomic_DNA"/>
</dbReference>
<dbReference type="InterPro" id="IPR002110">
    <property type="entry name" value="Ankyrin_rpt"/>
</dbReference>
<keyword evidence="3" id="KW-0472">Membrane</keyword>
<feature type="non-terminal residue" evidence="4">
    <location>
        <position position="1"/>
    </location>
</feature>
<dbReference type="InterPro" id="IPR028974">
    <property type="entry name" value="TSP_type-3_rpt"/>
</dbReference>
<dbReference type="SUPFAM" id="SSF103647">
    <property type="entry name" value="TSP type-3 repeat"/>
    <property type="match status" value="1"/>
</dbReference>
<accession>A0A0F8W4K5</accession>
<dbReference type="PROSITE" id="PS00018">
    <property type="entry name" value="EF_HAND_1"/>
    <property type="match status" value="1"/>
</dbReference>
<dbReference type="AlphaFoldDB" id="A0A0F8W4K5"/>
<evidence type="ECO:0000256" key="3">
    <source>
        <dbReference type="SAM" id="Phobius"/>
    </source>
</evidence>
<keyword evidence="3" id="KW-1133">Transmembrane helix</keyword>
<evidence type="ECO:0000256" key="2">
    <source>
        <dbReference type="ARBA" id="ARBA00023043"/>
    </source>
</evidence>
<organism evidence="4">
    <name type="scientific">marine sediment metagenome</name>
    <dbReference type="NCBI Taxonomy" id="412755"/>
    <lineage>
        <taxon>unclassified sequences</taxon>
        <taxon>metagenomes</taxon>
        <taxon>ecological metagenomes</taxon>
    </lineage>
</organism>
<name>A0A0F8W4K5_9ZZZZ</name>
<dbReference type="Gene3D" id="1.25.40.20">
    <property type="entry name" value="Ankyrin repeat-containing domain"/>
    <property type="match status" value="1"/>
</dbReference>
<proteinExistence type="predicted"/>
<keyword evidence="2" id="KW-0040">ANK repeat</keyword>
<comment type="caution">
    <text evidence="4">The sequence shown here is derived from an EMBL/GenBank/DDBJ whole genome shotgun (WGS) entry which is preliminary data.</text>
</comment>
<dbReference type="Gene3D" id="4.10.1080.10">
    <property type="entry name" value="TSP type-3 repeat"/>
    <property type="match status" value="1"/>
</dbReference>
<keyword evidence="1" id="KW-0677">Repeat</keyword>
<dbReference type="SUPFAM" id="SSF48403">
    <property type="entry name" value="Ankyrin repeat"/>
    <property type="match status" value="1"/>
</dbReference>
<reference evidence="4" key="1">
    <citation type="journal article" date="2015" name="Nature">
        <title>Complex archaea that bridge the gap between prokaryotes and eukaryotes.</title>
        <authorList>
            <person name="Spang A."/>
            <person name="Saw J.H."/>
            <person name="Jorgensen S.L."/>
            <person name="Zaremba-Niedzwiedzka K."/>
            <person name="Martijn J."/>
            <person name="Lind A.E."/>
            <person name="van Eijk R."/>
            <person name="Schleper C."/>
            <person name="Guy L."/>
            <person name="Ettema T.J."/>
        </authorList>
    </citation>
    <scope>NUCLEOTIDE SEQUENCE</scope>
</reference>
<dbReference type="PANTHER" id="PTHR24171:SF9">
    <property type="entry name" value="ANKYRIN REPEAT DOMAIN-CONTAINING PROTEIN 39"/>
    <property type="match status" value="1"/>
</dbReference>
<sequence>LHSSTRSKIKEVFEEEARTRSLFFTRGGKLRQNLEELTLNMVGLRQIGSETMSIQSRHGAIARHAAAVMLALCVAGVVPSVGFSHSPASPLDVDSDTDGLCDISETEIFGTDPKLADADGDGVMDGDEDHDGDGLLNLEELNKAIALIDAVEIDDTESVIALLEYSTYMPVIDADGRTPMTGAAYHGHTKTVRALLDAGADVHTKDNNNTTALMLAESNSHDNIADMLKKTGTKE</sequence>
<dbReference type="Pfam" id="PF12796">
    <property type="entry name" value="Ank_2"/>
    <property type="match status" value="1"/>
</dbReference>
<dbReference type="InterPro" id="IPR018247">
    <property type="entry name" value="EF_Hand_1_Ca_BS"/>
</dbReference>
<dbReference type="PROSITE" id="PS50297">
    <property type="entry name" value="ANK_REP_REGION"/>
    <property type="match status" value="1"/>
</dbReference>
<dbReference type="SMART" id="SM00248">
    <property type="entry name" value="ANK"/>
    <property type="match status" value="2"/>
</dbReference>
<dbReference type="PANTHER" id="PTHR24171">
    <property type="entry name" value="ANKYRIN REPEAT DOMAIN-CONTAINING PROTEIN 39-RELATED"/>
    <property type="match status" value="1"/>
</dbReference>
<gene>
    <name evidence="4" type="ORF">LCGC14_3112810</name>
</gene>
<dbReference type="GO" id="GO:0005509">
    <property type="term" value="F:calcium ion binding"/>
    <property type="evidence" value="ECO:0007669"/>
    <property type="project" value="InterPro"/>
</dbReference>
<dbReference type="PROSITE" id="PS50088">
    <property type="entry name" value="ANK_REPEAT"/>
    <property type="match status" value="1"/>
</dbReference>
<keyword evidence="3" id="KW-0812">Transmembrane</keyword>
<feature type="transmembrane region" description="Helical" evidence="3">
    <location>
        <begin position="61"/>
        <end position="83"/>
    </location>
</feature>
<protein>
    <submittedName>
        <fullName evidence="4">Uncharacterized protein</fullName>
    </submittedName>
</protein>